<dbReference type="PANTHER" id="PTHR42718">
    <property type="entry name" value="MAJOR FACILITATOR SUPERFAMILY MULTIDRUG TRANSPORTER MFSC"/>
    <property type="match status" value="1"/>
</dbReference>
<feature type="transmembrane region" description="Helical" evidence="6">
    <location>
        <begin position="289"/>
        <end position="306"/>
    </location>
</feature>
<dbReference type="InterPro" id="IPR020846">
    <property type="entry name" value="MFS_dom"/>
</dbReference>
<feature type="domain" description="Major facilitator superfamily (MFS) profile" evidence="7">
    <location>
        <begin position="7"/>
        <end position="445"/>
    </location>
</feature>
<evidence type="ECO:0000256" key="2">
    <source>
        <dbReference type="ARBA" id="ARBA00022448"/>
    </source>
</evidence>
<feature type="transmembrane region" description="Helical" evidence="6">
    <location>
        <begin position="196"/>
        <end position="213"/>
    </location>
</feature>
<dbReference type="EMBL" id="JAOZFE010000001">
    <property type="protein sequence ID" value="MCW0952877.1"/>
    <property type="molecule type" value="Genomic_DNA"/>
</dbReference>
<feature type="transmembrane region" description="Helical" evidence="6">
    <location>
        <begin position="7"/>
        <end position="29"/>
    </location>
</feature>
<dbReference type="InterPro" id="IPR011701">
    <property type="entry name" value="MFS"/>
</dbReference>
<keyword evidence="3 6" id="KW-0812">Transmembrane</keyword>
<comment type="subcellular location">
    <subcellularLocation>
        <location evidence="1">Cell membrane</location>
        <topology evidence="1">Multi-pass membrane protein</topology>
    </subcellularLocation>
</comment>
<reference evidence="8 9" key="1">
    <citation type="submission" date="2022-10" db="EMBL/GenBank/DDBJ databases">
        <title>Weissella fermenti sp. nov., isolated from fermented cabbage.</title>
        <authorList>
            <person name="Lee J.K."/>
            <person name="Baek J.H."/>
            <person name="Choi D.G."/>
            <person name="Kim J.M."/>
            <person name="Jeon C.O."/>
        </authorList>
    </citation>
    <scope>NUCLEOTIDE SEQUENCE [LARGE SCALE GENOMIC DNA]</scope>
    <source>
        <strain evidence="8 9">KACC 18534</strain>
    </source>
</reference>
<evidence type="ECO:0000259" key="7">
    <source>
        <dbReference type="PROSITE" id="PS50850"/>
    </source>
</evidence>
<protein>
    <submittedName>
        <fullName evidence="8">MFS transporter</fullName>
    </submittedName>
</protein>
<dbReference type="InterPro" id="IPR036259">
    <property type="entry name" value="MFS_trans_sf"/>
</dbReference>
<feature type="transmembrane region" description="Helical" evidence="6">
    <location>
        <begin position="76"/>
        <end position="94"/>
    </location>
</feature>
<dbReference type="Gene3D" id="1.20.1720.10">
    <property type="entry name" value="Multidrug resistance protein D"/>
    <property type="match status" value="1"/>
</dbReference>
<feature type="transmembrane region" description="Helical" evidence="6">
    <location>
        <begin position="106"/>
        <end position="124"/>
    </location>
</feature>
<feature type="transmembrane region" description="Helical" evidence="6">
    <location>
        <begin position="219"/>
        <end position="236"/>
    </location>
</feature>
<feature type="transmembrane region" description="Helical" evidence="6">
    <location>
        <begin position="256"/>
        <end position="277"/>
    </location>
</feature>
<feature type="transmembrane region" description="Helical" evidence="6">
    <location>
        <begin position="383"/>
        <end position="403"/>
    </location>
</feature>
<evidence type="ECO:0000256" key="6">
    <source>
        <dbReference type="SAM" id="Phobius"/>
    </source>
</evidence>
<keyword evidence="9" id="KW-1185">Reference proteome</keyword>
<evidence type="ECO:0000256" key="5">
    <source>
        <dbReference type="ARBA" id="ARBA00023136"/>
    </source>
</evidence>
<feature type="transmembrane region" description="Helical" evidence="6">
    <location>
        <begin position="166"/>
        <end position="184"/>
    </location>
</feature>
<evidence type="ECO:0000313" key="8">
    <source>
        <dbReference type="EMBL" id="MCW0952877.1"/>
    </source>
</evidence>
<dbReference type="PRINTS" id="PR01036">
    <property type="entry name" value="TCRTETB"/>
</dbReference>
<feature type="transmembrane region" description="Helical" evidence="6">
    <location>
        <begin position="343"/>
        <end position="362"/>
    </location>
</feature>
<evidence type="ECO:0000256" key="1">
    <source>
        <dbReference type="ARBA" id="ARBA00004651"/>
    </source>
</evidence>
<keyword evidence="4 6" id="KW-1133">Transmembrane helix</keyword>
<accession>A0ABT3E3T6</accession>
<comment type="caution">
    <text evidence="8">The sequence shown here is derived from an EMBL/GenBank/DDBJ whole genome shotgun (WGS) entry which is preliminary data.</text>
</comment>
<feature type="transmembrane region" description="Helical" evidence="6">
    <location>
        <begin position="423"/>
        <end position="440"/>
    </location>
</feature>
<keyword evidence="2" id="KW-0813">Transport</keyword>
<evidence type="ECO:0000256" key="3">
    <source>
        <dbReference type="ARBA" id="ARBA00022692"/>
    </source>
</evidence>
<dbReference type="PANTHER" id="PTHR42718:SF9">
    <property type="entry name" value="MAJOR FACILITATOR SUPERFAMILY MULTIDRUG TRANSPORTER MFSC"/>
    <property type="match status" value="1"/>
</dbReference>
<dbReference type="Proteomes" id="UP001526225">
    <property type="component" value="Unassembled WGS sequence"/>
</dbReference>
<keyword evidence="5 6" id="KW-0472">Membrane</keyword>
<feature type="transmembrane region" description="Helical" evidence="6">
    <location>
        <begin position="318"/>
        <end position="337"/>
    </location>
</feature>
<dbReference type="PROSITE" id="PS50850">
    <property type="entry name" value="MFS"/>
    <property type="match status" value="1"/>
</dbReference>
<dbReference type="SUPFAM" id="SSF103473">
    <property type="entry name" value="MFS general substrate transporter"/>
    <property type="match status" value="1"/>
</dbReference>
<evidence type="ECO:0000256" key="4">
    <source>
        <dbReference type="ARBA" id="ARBA00022989"/>
    </source>
</evidence>
<feature type="transmembrane region" description="Helical" evidence="6">
    <location>
        <begin position="136"/>
        <end position="154"/>
    </location>
</feature>
<dbReference type="Pfam" id="PF07690">
    <property type="entry name" value="MFS_1"/>
    <property type="match status" value="1"/>
</dbReference>
<gene>
    <name evidence="8" type="ORF">OIT44_02180</name>
</gene>
<evidence type="ECO:0000313" key="9">
    <source>
        <dbReference type="Proteomes" id="UP001526225"/>
    </source>
</evidence>
<dbReference type="RefSeq" id="WP_213409475.1">
    <property type="nucleotide sequence ID" value="NZ_CP074441.1"/>
</dbReference>
<name>A0ABT3E3T6_9LACO</name>
<feature type="transmembrane region" description="Helical" evidence="6">
    <location>
        <begin position="49"/>
        <end position="69"/>
    </location>
</feature>
<dbReference type="Gene3D" id="1.20.1250.20">
    <property type="entry name" value="MFS general substrate transporter like domains"/>
    <property type="match status" value="1"/>
</dbReference>
<organism evidence="8 9">
    <name type="scientific">Weissella ceti</name>
    <dbReference type="NCBI Taxonomy" id="759620"/>
    <lineage>
        <taxon>Bacteria</taxon>
        <taxon>Bacillati</taxon>
        <taxon>Bacillota</taxon>
        <taxon>Bacilli</taxon>
        <taxon>Lactobacillales</taxon>
        <taxon>Lactobacillaceae</taxon>
        <taxon>Weissella</taxon>
    </lineage>
</organism>
<sequence>MNKKDWHVLGAVIAAGLMSFGGVLIETAMNVTFPHLMQEFNTDASGIQWVTTGYLLAIAIVVPISAYLIRNFSIRNLFLVAEMMFLIGLTMNAFSPNMMMLLSGRVLQGIGTGIAIPLMFHIILTKAPLEKRGVMMGIGTMTTAIAPAIGPTYGGILLSSLGWRSIFWFLIIIVMVSLFIGLKSIPAEDVKWDEKFNTVAFLTLAAGLSMLLLSVEQMSLKWLLLSFVALIGFYFANKKRMLLNLTIFKFSQFDMLMYSLLVYQALFLGLSFVLPNYLQMGMGATSTEAGLFMFPAAVIGTILAPVSGRLLDLFGPKWPITIGLTIATVGTVFMALAFQSLNFWTLMAAQCFMMIGTGLSYSNLMAVTLGSLPEELKGDGNSIVNTGLQFMGASATAIVAQILGSATQNDAVNGVVIGAQQGVVFLAVMIVVSWLLFLVARRNLA</sequence>
<proteinExistence type="predicted"/>